<organism evidence="1 2">
    <name type="scientific">Nocardia yunnanensis</name>
    <dbReference type="NCBI Taxonomy" id="2382165"/>
    <lineage>
        <taxon>Bacteria</taxon>
        <taxon>Bacillati</taxon>
        <taxon>Actinomycetota</taxon>
        <taxon>Actinomycetes</taxon>
        <taxon>Mycobacteriales</taxon>
        <taxon>Nocardiaceae</taxon>
        <taxon>Nocardia</taxon>
    </lineage>
</organism>
<protein>
    <recommendedName>
        <fullName evidence="3">WXG100 family type VII secretion target</fullName>
    </recommendedName>
</protein>
<dbReference type="OrthoDB" id="4559406at2"/>
<proteinExistence type="predicted"/>
<name>A0A386ZHK6_9NOCA</name>
<sequence>MAGSISNDAAVAKAAQSHMADVVASVKDILRKITDRVDSSKDSFSGDAADAFKAAAIAWDDEAVKLNAALDEFEKKVGAGTDVFSNVDISNKDDFTKALTNLG</sequence>
<dbReference type="InterPro" id="IPR036689">
    <property type="entry name" value="ESAT-6-like_sf"/>
</dbReference>
<evidence type="ECO:0008006" key="3">
    <source>
        <dbReference type="Google" id="ProtNLM"/>
    </source>
</evidence>
<keyword evidence="2" id="KW-1185">Reference proteome</keyword>
<dbReference type="Proteomes" id="UP000267164">
    <property type="component" value="Chromosome"/>
</dbReference>
<gene>
    <name evidence="1" type="ORF">D7D52_25385</name>
</gene>
<dbReference type="KEGG" id="nyu:D7D52_25385"/>
<dbReference type="InterPro" id="IPR010310">
    <property type="entry name" value="T7SS_ESAT-6-like"/>
</dbReference>
<dbReference type="EMBL" id="CP032568">
    <property type="protein sequence ID" value="AYF76594.1"/>
    <property type="molecule type" value="Genomic_DNA"/>
</dbReference>
<dbReference type="RefSeq" id="WP_120740262.1">
    <property type="nucleotide sequence ID" value="NZ_CP032568.1"/>
</dbReference>
<reference evidence="1 2" key="1">
    <citation type="submission" date="2018-09" db="EMBL/GenBank/DDBJ databases">
        <title>Nocardia yunnanensis sp. nov., an actinomycete isolated from a soil sample.</title>
        <authorList>
            <person name="Zhang J."/>
        </authorList>
    </citation>
    <scope>NUCLEOTIDE SEQUENCE [LARGE SCALE GENOMIC DNA]</scope>
    <source>
        <strain evidence="1 2">CFHS0054</strain>
    </source>
</reference>
<accession>A0A386ZHK6</accession>
<dbReference type="AlphaFoldDB" id="A0A386ZHK6"/>
<dbReference type="Gene3D" id="1.10.287.1060">
    <property type="entry name" value="ESAT-6-like"/>
    <property type="match status" value="1"/>
</dbReference>
<dbReference type="SUPFAM" id="SSF140453">
    <property type="entry name" value="EsxAB dimer-like"/>
    <property type="match status" value="1"/>
</dbReference>
<dbReference type="Pfam" id="PF06013">
    <property type="entry name" value="WXG100"/>
    <property type="match status" value="1"/>
</dbReference>
<evidence type="ECO:0000313" key="1">
    <source>
        <dbReference type="EMBL" id="AYF76594.1"/>
    </source>
</evidence>
<evidence type="ECO:0000313" key="2">
    <source>
        <dbReference type="Proteomes" id="UP000267164"/>
    </source>
</evidence>